<dbReference type="Pfam" id="PF18557">
    <property type="entry name" value="NepR"/>
    <property type="match status" value="1"/>
</dbReference>
<evidence type="ECO:0000313" key="2">
    <source>
        <dbReference type="EMBL" id="MFD1511477.1"/>
    </source>
</evidence>
<keyword evidence="3" id="KW-1185">Reference proteome</keyword>
<gene>
    <name evidence="2" type="ORF">ACFTOW_19000</name>
</gene>
<dbReference type="InterPro" id="IPR041649">
    <property type="entry name" value="NepR"/>
</dbReference>
<feature type="domain" description="Anti-sigma factor NepR" evidence="1">
    <location>
        <begin position="2"/>
        <end position="35"/>
    </location>
</feature>
<dbReference type="RefSeq" id="WP_379918710.1">
    <property type="nucleotide sequence ID" value="NZ_JBHUDD010000158.1"/>
</dbReference>
<reference evidence="3" key="1">
    <citation type="journal article" date="2019" name="Int. J. Syst. Evol. Microbiol.">
        <title>The Global Catalogue of Microorganisms (GCM) 10K type strain sequencing project: providing services to taxonomists for standard genome sequencing and annotation.</title>
        <authorList>
            <consortium name="The Broad Institute Genomics Platform"/>
            <consortium name="The Broad Institute Genome Sequencing Center for Infectious Disease"/>
            <person name="Wu L."/>
            <person name="Ma J."/>
        </authorList>
    </citation>
    <scope>NUCLEOTIDE SEQUENCE [LARGE SCALE GENOMIC DNA]</scope>
    <source>
        <strain evidence="3">CGMCC 1.12477</strain>
    </source>
</reference>
<name>A0ABW4EJ50_9RHOB</name>
<accession>A0ABW4EJ50</accession>
<comment type="caution">
    <text evidence="2">The sequence shown here is derived from an EMBL/GenBank/DDBJ whole genome shotgun (WGS) entry which is preliminary data.</text>
</comment>
<protein>
    <submittedName>
        <fullName evidence="2">NepR family anti-sigma factor</fullName>
    </submittedName>
</protein>
<sequence>MNQQIDDNLRRVYADAAKEPVPERFTKLLEQLRKQAADKQDERPEDDS</sequence>
<organism evidence="2 3">
    <name type="scientific">Lacimonas salitolerans</name>
    <dbReference type="NCBI Taxonomy" id="1323750"/>
    <lineage>
        <taxon>Bacteria</taxon>
        <taxon>Pseudomonadati</taxon>
        <taxon>Pseudomonadota</taxon>
        <taxon>Alphaproteobacteria</taxon>
        <taxon>Rhodobacterales</taxon>
        <taxon>Paracoccaceae</taxon>
        <taxon>Lacimonas</taxon>
    </lineage>
</organism>
<proteinExistence type="predicted"/>
<dbReference type="EMBL" id="JBHUDD010000158">
    <property type="protein sequence ID" value="MFD1511477.1"/>
    <property type="molecule type" value="Genomic_DNA"/>
</dbReference>
<evidence type="ECO:0000313" key="3">
    <source>
        <dbReference type="Proteomes" id="UP001597186"/>
    </source>
</evidence>
<dbReference type="Proteomes" id="UP001597186">
    <property type="component" value="Unassembled WGS sequence"/>
</dbReference>
<evidence type="ECO:0000259" key="1">
    <source>
        <dbReference type="Pfam" id="PF18557"/>
    </source>
</evidence>